<dbReference type="GO" id="GO:0005634">
    <property type="term" value="C:nucleus"/>
    <property type="evidence" value="ECO:0007669"/>
    <property type="project" value="UniProtKB-SubCell"/>
</dbReference>
<comment type="caution">
    <text evidence="8">The sequence shown here is derived from an EMBL/GenBank/DDBJ whole genome shotgun (WGS) entry which is preliminary data.</text>
</comment>
<keyword evidence="5" id="KW-0539">Nucleus</keyword>
<dbReference type="Gene3D" id="4.10.240.10">
    <property type="entry name" value="Zn(2)-C6 fungal-type DNA-binding domain"/>
    <property type="match status" value="1"/>
</dbReference>
<dbReference type="PANTHER" id="PTHR47338:SF5">
    <property type="entry name" value="ZN(II)2CYS6 TRANSCRIPTION FACTOR (EUROFUNG)"/>
    <property type="match status" value="1"/>
</dbReference>
<keyword evidence="3" id="KW-0805">Transcription regulation</keyword>
<dbReference type="PANTHER" id="PTHR47338">
    <property type="entry name" value="ZN(II)2CYS6 TRANSCRIPTION FACTOR (EUROFUNG)-RELATED"/>
    <property type="match status" value="1"/>
</dbReference>
<dbReference type="SMART" id="SM00066">
    <property type="entry name" value="GAL4"/>
    <property type="match status" value="1"/>
</dbReference>
<dbReference type="GO" id="GO:0003677">
    <property type="term" value="F:DNA binding"/>
    <property type="evidence" value="ECO:0007669"/>
    <property type="project" value="InterPro"/>
</dbReference>
<gene>
    <name evidence="8" type="ORF">H4R34_001151</name>
</gene>
<dbReference type="EMBL" id="JANBQB010000046">
    <property type="protein sequence ID" value="KAJ1983637.1"/>
    <property type="molecule type" value="Genomic_DNA"/>
</dbReference>
<evidence type="ECO:0000313" key="9">
    <source>
        <dbReference type="Proteomes" id="UP001151582"/>
    </source>
</evidence>
<feature type="region of interest" description="Disordered" evidence="6">
    <location>
        <begin position="72"/>
        <end position="98"/>
    </location>
</feature>
<protein>
    <recommendedName>
        <fullName evidence="7">Zn(2)-C6 fungal-type domain-containing protein</fullName>
    </recommendedName>
</protein>
<evidence type="ECO:0000256" key="1">
    <source>
        <dbReference type="ARBA" id="ARBA00004123"/>
    </source>
</evidence>
<evidence type="ECO:0000259" key="7">
    <source>
        <dbReference type="PROSITE" id="PS50048"/>
    </source>
</evidence>
<evidence type="ECO:0000256" key="2">
    <source>
        <dbReference type="ARBA" id="ARBA00022723"/>
    </source>
</evidence>
<dbReference type="Pfam" id="PF04082">
    <property type="entry name" value="Fungal_trans"/>
    <property type="match status" value="1"/>
</dbReference>
<comment type="subcellular location">
    <subcellularLocation>
        <location evidence="1">Nucleus</location>
    </subcellularLocation>
</comment>
<dbReference type="SUPFAM" id="SSF57701">
    <property type="entry name" value="Zn2/Cys6 DNA-binding domain"/>
    <property type="match status" value="1"/>
</dbReference>
<dbReference type="PROSITE" id="PS50048">
    <property type="entry name" value="ZN2_CY6_FUNGAL_2"/>
    <property type="match status" value="1"/>
</dbReference>
<dbReference type="InterPro" id="IPR001138">
    <property type="entry name" value="Zn2Cys6_DnaBD"/>
</dbReference>
<dbReference type="InterPro" id="IPR007219">
    <property type="entry name" value="XnlR_reg_dom"/>
</dbReference>
<evidence type="ECO:0000256" key="6">
    <source>
        <dbReference type="SAM" id="MobiDB-lite"/>
    </source>
</evidence>
<evidence type="ECO:0000256" key="5">
    <source>
        <dbReference type="ARBA" id="ARBA00023242"/>
    </source>
</evidence>
<dbReference type="CDD" id="cd00067">
    <property type="entry name" value="GAL4"/>
    <property type="match status" value="1"/>
</dbReference>
<keyword evidence="2" id="KW-0479">Metal-binding</keyword>
<dbReference type="OrthoDB" id="10261408at2759"/>
<accession>A0A9W8B4Z5</accession>
<evidence type="ECO:0000256" key="4">
    <source>
        <dbReference type="ARBA" id="ARBA00023163"/>
    </source>
</evidence>
<dbReference type="InterPro" id="IPR050815">
    <property type="entry name" value="TF_fung"/>
</dbReference>
<dbReference type="GO" id="GO:0000981">
    <property type="term" value="F:DNA-binding transcription factor activity, RNA polymerase II-specific"/>
    <property type="evidence" value="ECO:0007669"/>
    <property type="project" value="InterPro"/>
</dbReference>
<keyword evidence="9" id="KW-1185">Reference proteome</keyword>
<keyword evidence="4" id="KW-0804">Transcription</keyword>
<dbReference type="GO" id="GO:0006351">
    <property type="term" value="P:DNA-templated transcription"/>
    <property type="evidence" value="ECO:0007669"/>
    <property type="project" value="InterPro"/>
</dbReference>
<dbReference type="PROSITE" id="PS00463">
    <property type="entry name" value="ZN2_CY6_FUNGAL_1"/>
    <property type="match status" value="1"/>
</dbReference>
<feature type="compositionally biased region" description="Polar residues" evidence="6">
    <location>
        <begin position="78"/>
        <end position="91"/>
    </location>
</feature>
<dbReference type="Pfam" id="PF00172">
    <property type="entry name" value="Zn_clus"/>
    <property type="match status" value="1"/>
</dbReference>
<dbReference type="InterPro" id="IPR036864">
    <property type="entry name" value="Zn2-C6_fun-type_DNA-bd_sf"/>
</dbReference>
<dbReference type="CDD" id="cd12148">
    <property type="entry name" value="fungal_TF_MHR"/>
    <property type="match status" value="1"/>
</dbReference>
<dbReference type="Proteomes" id="UP001151582">
    <property type="component" value="Unassembled WGS sequence"/>
</dbReference>
<sequence length="659" mass="73793">MSLSDHRTREFRACDVCRALKIRCNKDRPACTQCVNRKLVCHYSTFQLPPPRPRRARQATPWATHVAAFTLQPPQPAPTTSSHPQSTTGSPDSRHSLARAQCKDVQPTLFNNCVDPWAVVPLAEAHLPTSSDWVQAALALTKHYASLQLLFGTWEGDCELIPITSPWLLAGTTLGPQVTMVQQVIQAAVVPRLQLTSLTDFLFHTSTIHHLLYRFCRRIYPALGELYYQRFCQQLRGNAVRPAMLCSIMAYESLYMEDTMAFAPTMGLLYHSRAREFSLECLQGGGLDGILTLIQLGDNEAAFASSVTSDQYLTLAIRRCQQLRLHLVDAPGPQPRLDLDDVSPGGDQSSDHAHPVAQFVLIQEIRRFVWWQAYYYHCTHALVFNTVPLLSPHDFVVNLPNQTVDLPLARFNHGVLKTVVAPTAVADPYPALLPEYVDVYPWTLDEQALLLLTHRIAACTHNRTADPMTWVLALPQLNVALDTWLTNVPLAHRPEGLLTCYAAKRWSERSLLGAVFLRYALLYLLRIKLNCCLDFPQGAKVQTPAGRRASRQRCWQAALAIRDLLHRAKLFPVPCHNLIISGALYAAARVCLAQLTGDDSGDPQPDWVLSTAEEFATEVIRFLKLHAAYYPLNARLVQILQAQQQGAVLDPEDVTFLPV</sequence>
<name>A0A9W8B4Z5_9FUNG</name>
<dbReference type="GO" id="GO:0008270">
    <property type="term" value="F:zinc ion binding"/>
    <property type="evidence" value="ECO:0007669"/>
    <property type="project" value="InterPro"/>
</dbReference>
<evidence type="ECO:0000256" key="3">
    <source>
        <dbReference type="ARBA" id="ARBA00023015"/>
    </source>
</evidence>
<dbReference type="AlphaFoldDB" id="A0A9W8B4Z5"/>
<evidence type="ECO:0000313" key="8">
    <source>
        <dbReference type="EMBL" id="KAJ1983637.1"/>
    </source>
</evidence>
<feature type="domain" description="Zn(2)-C6 fungal-type" evidence="7">
    <location>
        <begin position="13"/>
        <end position="43"/>
    </location>
</feature>
<proteinExistence type="predicted"/>
<reference evidence="8" key="1">
    <citation type="submission" date="2022-07" db="EMBL/GenBank/DDBJ databases">
        <title>Phylogenomic reconstructions and comparative analyses of Kickxellomycotina fungi.</title>
        <authorList>
            <person name="Reynolds N.K."/>
            <person name="Stajich J.E."/>
            <person name="Barry K."/>
            <person name="Grigoriev I.V."/>
            <person name="Crous P."/>
            <person name="Smith M.E."/>
        </authorList>
    </citation>
    <scope>NUCLEOTIDE SEQUENCE</scope>
    <source>
        <strain evidence="8">RSA 567</strain>
    </source>
</reference>
<organism evidence="8 9">
    <name type="scientific">Dimargaris verticillata</name>
    <dbReference type="NCBI Taxonomy" id="2761393"/>
    <lineage>
        <taxon>Eukaryota</taxon>
        <taxon>Fungi</taxon>
        <taxon>Fungi incertae sedis</taxon>
        <taxon>Zoopagomycota</taxon>
        <taxon>Kickxellomycotina</taxon>
        <taxon>Dimargaritomycetes</taxon>
        <taxon>Dimargaritales</taxon>
        <taxon>Dimargaritaceae</taxon>
        <taxon>Dimargaris</taxon>
    </lineage>
</organism>